<dbReference type="AlphaFoldDB" id="A0A366JNQ8"/>
<keyword evidence="3" id="KW-1185">Reference proteome</keyword>
<evidence type="ECO:0000313" key="2">
    <source>
        <dbReference type="EMBL" id="RBP88970.1"/>
    </source>
</evidence>
<comment type="caution">
    <text evidence="2">The sequence shown here is derived from an EMBL/GenBank/DDBJ whole genome shotgun (WGS) entry which is preliminary data.</text>
</comment>
<reference evidence="2 3" key="1">
    <citation type="submission" date="2018-06" db="EMBL/GenBank/DDBJ databases">
        <title>Freshwater and sediment microbial communities from various areas in North America, analyzing microbe dynamics in response to fracking.</title>
        <authorList>
            <person name="Lamendella R."/>
        </authorList>
    </citation>
    <scope>NUCLEOTIDE SEQUENCE [LARGE SCALE GENOMIC DNA]</scope>
    <source>
        <strain evidence="2 3">14_TX</strain>
    </source>
</reference>
<evidence type="ECO:0000256" key="1">
    <source>
        <dbReference type="SAM" id="Coils"/>
    </source>
</evidence>
<protein>
    <submittedName>
        <fullName evidence="2">Uncharacterized protein</fullName>
    </submittedName>
</protein>
<accession>A0A366JNQ8</accession>
<name>A0A366JNQ8_CYTFI</name>
<proteinExistence type="predicted"/>
<sequence length="130" mass="16261">MKNKLRNFSVKIIRGFPYVYSWSYRKKSYRSNSIDQRYHWKYRGRYGTKRIQSFMRQLNEDEKKQLRKEVQQKLNDYHEKQVRINNLLENEPFKSRYTQISKVKNRHNREKMLNELRRELRQSIKTNGIQ</sequence>
<keyword evidence="1" id="KW-0175">Coiled coil</keyword>
<feature type="coiled-coil region" evidence="1">
    <location>
        <begin position="56"/>
        <end position="83"/>
    </location>
</feature>
<evidence type="ECO:0000313" key="3">
    <source>
        <dbReference type="Proteomes" id="UP000252731"/>
    </source>
</evidence>
<dbReference type="EMBL" id="QNSF01000012">
    <property type="protein sequence ID" value="RBP88970.1"/>
    <property type="molecule type" value="Genomic_DNA"/>
</dbReference>
<organism evidence="2 3">
    <name type="scientific">Cytobacillus firmus</name>
    <name type="common">Bacillus firmus</name>
    <dbReference type="NCBI Taxonomy" id="1399"/>
    <lineage>
        <taxon>Bacteria</taxon>
        <taxon>Bacillati</taxon>
        <taxon>Bacillota</taxon>
        <taxon>Bacilli</taxon>
        <taxon>Bacillales</taxon>
        <taxon>Bacillaceae</taxon>
        <taxon>Cytobacillus</taxon>
    </lineage>
</organism>
<dbReference type="RefSeq" id="WP_113884540.1">
    <property type="nucleotide sequence ID" value="NZ_QNSF01000012.1"/>
</dbReference>
<gene>
    <name evidence="2" type="ORF">DFO70_1121</name>
</gene>
<dbReference type="Proteomes" id="UP000252731">
    <property type="component" value="Unassembled WGS sequence"/>
</dbReference>